<evidence type="ECO:0000313" key="2">
    <source>
        <dbReference type="EMBL" id="PKW25534.1"/>
    </source>
</evidence>
<feature type="domain" description="NAD-dependent epimerase/dehydratase" evidence="1">
    <location>
        <begin position="77"/>
        <end position="205"/>
    </location>
</feature>
<dbReference type="Pfam" id="PF01370">
    <property type="entry name" value="Epimerase"/>
    <property type="match status" value="2"/>
</dbReference>
<comment type="caution">
    <text evidence="2">The sequence shown here is derived from an EMBL/GenBank/DDBJ whole genome shotgun (WGS) entry which is preliminary data.</text>
</comment>
<gene>
    <name evidence="2" type="ORF">ATL31_0329</name>
</gene>
<protein>
    <submittedName>
        <fullName evidence="2">Nucleoside-diphosphate-sugar epimerase</fullName>
    </submittedName>
</protein>
<feature type="domain" description="NAD-dependent epimerase/dehydratase" evidence="1">
    <location>
        <begin position="3"/>
        <end position="69"/>
    </location>
</feature>
<dbReference type="Proteomes" id="UP000233781">
    <property type="component" value="Unassembled WGS sequence"/>
</dbReference>
<dbReference type="InterPro" id="IPR036291">
    <property type="entry name" value="NAD(P)-bd_dom_sf"/>
</dbReference>
<dbReference type="PANTHER" id="PTHR43245">
    <property type="entry name" value="BIFUNCTIONAL POLYMYXIN RESISTANCE PROTEIN ARNA"/>
    <property type="match status" value="1"/>
</dbReference>
<keyword evidence="3" id="KW-1185">Reference proteome</keyword>
<dbReference type="AlphaFoldDB" id="A0A2N3YF95"/>
<evidence type="ECO:0000313" key="3">
    <source>
        <dbReference type="Proteomes" id="UP000233781"/>
    </source>
</evidence>
<dbReference type="InterPro" id="IPR001509">
    <property type="entry name" value="Epimerase_deHydtase"/>
</dbReference>
<dbReference type="Gene3D" id="3.40.50.720">
    <property type="entry name" value="NAD(P)-binding Rossmann-like Domain"/>
    <property type="match status" value="1"/>
</dbReference>
<reference evidence="2 3" key="1">
    <citation type="submission" date="2017-12" db="EMBL/GenBank/DDBJ databases">
        <title>Sequencing the genomes of 1000 Actinobacteria strains.</title>
        <authorList>
            <person name="Klenk H.-P."/>
        </authorList>
    </citation>
    <scope>NUCLEOTIDE SEQUENCE [LARGE SCALE GENOMIC DNA]</scope>
    <source>
        <strain evidence="2 3">DSM 12806</strain>
    </source>
</reference>
<dbReference type="PANTHER" id="PTHR43245:SF13">
    <property type="entry name" value="UDP-D-APIOSE_UDP-D-XYLOSE SYNTHASE 2"/>
    <property type="match status" value="1"/>
</dbReference>
<dbReference type="SUPFAM" id="SSF51735">
    <property type="entry name" value="NAD(P)-binding Rossmann-fold domains"/>
    <property type="match status" value="1"/>
</dbReference>
<evidence type="ECO:0000259" key="1">
    <source>
        <dbReference type="Pfam" id="PF01370"/>
    </source>
</evidence>
<proteinExistence type="predicted"/>
<organism evidence="2 3">
    <name type="scientific">Phycicoccus duodecadis</name>
    <dbReference type="NCBI Taxonomy" id="173053"/>
    <lineage>
        <taxon>Bacteria</taxon>
        <taxon>Bacillati</taxon>
        <taxon>Actinomycetota</taxon>
        <taxon>Actinomycetes</taxon>
        <taxon>Micrococcales</taxon>
        <taxon>Intrasporangiaceae</taxon>
        <taxon>Phycicoccus</taxon>
    </lineage>
</organism>
<dbReference type="InterPro" id="IPR050177">
    <property type="entry name" value="Lipid_A_modif_metabolic_enz"/>
</dbReference>
<dbReference type="EMBL" id="PJNE01000001">
    <property type="protein sequence ID" value="PKW25534.1"/>
    <property type="molecule type" value="Genomic_DNA"/>
</dbReference>
<dbReference type="OrthoDB" id="7941246at2"/>
<accession>A0A2N3YF95</accession>
<sequence length="331" mass="35005">MRMLVLGGTAWLGAAVAEEALRRGHEVTCLARGSAPAPARASFVAADRDLDDGLTAVAGTRWDVVVDVSRHPGQVRRAVRDLDTGHWVFVSTANVYATFGALEQTEDAPRRAPLGGDVLPDMESYGEAKVACEDAVFAAPATATVARSGLIGGPGDDSGRTGYWPWRFAHPVGERVVVPDDLDFPCALVDVRDLAAFLVSAAERRLDGVVNVTGPSVPLREVLDTAARVAAATAQPLPVAAERLRELGVGAWMGPASLPLWVDDPDWRGFATLDTTRARAAGLVTRPLEETLRDALAWEEGSRSSPRRAGLTDDEERRVLAALSGEAGSAG</sequence>
<name>A0A2N3YF95_9MICO</name>